<dbReference type="GO" id="GO:0051607">
    <property type="term" value="P:defense response to virus"/>
    <property type="evidence" value="ECO:0007669"/>
    <property type="project" value="UniProtKB-KW"/>
</dbReference>
<keyword evidence="5" id="KW-0372">Hormone</keyword>
<evidence type="ECO:0000256" key="12">
    <source>
        <dbReference type="ARBA" id="ARBA00033104"/>
    </source>
</evidence>
<evidence type="ECO:0000256" key="8">
    <source>
        <dbReference type="ARBA" id="ARBA00023157"/>
    </source>
</evidence>
<accession>A0A836AJF9</accession>
<dbReference type="EMBL" id="JAEMGP010000002">
    <property type="protein sequence ID" value="KAG5213494.1"/>
    <property type="molecule type" value="Genomic_DNA"/>
</dbReference>
<dbReference type="GO" id="GO:0005125">
    <property type="term" value="F:cytokine activity"/>
    <property type="evidence" value="ECO:0007669"/>
    <property type="project" value="UniProtKB-KW"/>
</dbReference>
<keyword evidence="14" id="KW-0812">Transmembrane</keyword>
<comment type="subcellular location">
    <subcellularLocation>
        <location evidence="1">Secreted</location>
    </subcellularLocation>
</comment>
<dbReference type="InterPro" id="IPR009079">
    <property type="entry name" value="4_helix_cytokine-like_core"/>
</dbReference>
<feature type="transmembrane region" description="Helical" evidence="14">
    <location>
        <begin position="88"/>
        <end position="107"/>
    </location>
</feature>
<keyword evidence="3 13" id="KW-0202">Cytokine</keyword>
<protein>
    <recommendedName>
        <fullName evidence="11">Antiluteolysin</fullName>
    </recommendedName>
    <alternativeName>
        <fullName evidence="12">Trophoblast antiluteolytic protein</fullName>
    </alternativeName>
    <alternativeName>
        <fullName evidence="9">Trophoblast protein 1</fullName>
    </alternativeName>
    <alternativeName>
        <fullName evidence="10">Trophoblastin</fullName>
    </alternativeName>
</protein>
<gene>
    <name evidence="15" type="ORF">JEQ12_009280</name>
</gene>
<evidence type="ECO:0000256" key="10">
    <source>
        <dbReference type="ARBA" id="ARBA00031375"/>
    </source>
</evidence>
<dbReference type="PANTHER" id="PTHR11691">
    <property type="entry name" value="TYPE I INTERFERON"/>
    <property type="match status" value="1"/>
</dbReference>
<dbReference type="PANTHER" id="PTHR11691:SF37">
    <property type="entry name" value="INTERFERON OMEGA-1"/>
    <property type="match status" value="1"/>
</dbReference>
<evidence type="ECO:0000256" key="14">
    <source>
        <dbReference type="SAM" id="Phobius"/>
    </source>
</evidence>
<evidence type="ECO:0000256" key="5">
    <source>
        <dbReference type="ARBA" id="ARBA00022702"/>
    </source>
</evidence>
<dbReference type="GO" id="GO:0007565">
    <property type="term" value="P:female pregnancy"/>
    <property type="evidence" value="ECO:0007669"/>
    <property type="project" value="UniProtKB-KW"/>
</dbReference>
<evidence type="ECO:0000256" key="2">
    <source>
        <dbReference type="ARBA" id="ARBA00006593"/>
    </source>
</evidence>
<dbReference type="Gene3D" id="1.20.1250.10">
    <property type="match status" value="2"/>
</dbReference>
<proteinExistence type="inferred from homology"/>
<dbReference type="PRINTS" id="PR00266">
    <property type="entry name" value="INTERFERONAB"/>
</dbReference>
<dbReference type="GO" id="GO:0005126">
    <property type="term" value="F:cytokine receptor binding"/>
    <property type="evidence" value="ECO:0007669"/>
    <property type="project" value="InterPro"/>
</dbReference>
<dbReference type="Proteomes" id="UP000664991">
    <property type="component" value="Unassembled WGS sequence"/>
</dbReference>
<sequence>MAEGDQLQEVRTISVLHKMLQQSFSLFHTECSFAALDTTLVEQLRTGLHEQMEDFHACLGQVMGEEASALGRMGPTLALNSQPSSSRIFPMAFVLSLLMALVLVSYGPGGSLGCYLSQRLMLDARENLKLLDRMNRLSPHSCLQDRKDFGLPQEMVEGDQLQKDQAFPVLYEMLQQSFNLFYTEHSSAAWDTTLLDQLCTGLQQQLDHLDTCRGQVMGEEDSELGNMDPIVTVKKYFQGIYDYLQEKGYSDCAWEIVRVEMMRALTVSTTLQKRLTKMGGDLNSP</sequence>
<evidence type="ECO:0000256" key="11">
    <source>
        <dbReference type="ARBA" id="ARBA00032691"/>
    </source>
</evidence>
<keyword evidence="6" id="KW-0635">Pregnancy</keyword>
<dbReference type="Pfam" id="PF00143">
    <property type="entry name" value="Interferon"/>
    <property type="match status" value="2"/>
</dbReference>
<name>A0A836AJF9_SHEEP</name>
<dbReference type="SMART" id="SM00076">
    <property type="entry name" value="IFabd"/>
    <property type="match status" value="2"/>
</dbReference>
<comment type="similarity">
    <text evidence="2">Belongs to the alpha/beta interferon family. IFN-alphaII subfamily.</text>
</comment>
<evidence type="ECO:0000256" key="3">
    <source>
        <dbReference type="ARBA" id="ARBA00022514"/>
    </source>
</evidence>
<evidence type="ECO:0000256" key="4">
    <source>
        <dbReference type="ARBA" id="ARBA00022525"/>
    </source>
</evidence>
<dbReference type="GO" id="GO:0005615">
    <property type="term" value="C:extracellular space"/>
    <property type="evidence" value="ECO:0007669"/>
    <property type="project" value="UniProtKB-KW"/>
</dbReference>
<reference evidence="15 16" key="1">
    <citation type="submission" date="2020-12" db="EMBL/GenBank/DDBJ databases">
        <title>De novo assembly of Tibetan sheep genome.</title>
        <authorList>
            <person name="Li X."/>
        </authorList>
    </citation>
    <scope>NUCLEOTIDE SEQUENCE [LARGE SCALE GENOMIC DNA]</scope>
    <source>
        <tissue evidence="15">Heart</tissue>
    </source>
</reference>
<keyword evidence="14" id="KW-1133">Transmembrane helix</keyword>
<dbReference type="CDD" id="cd00095">
    <property type="entry name" value="IFab"/>
    <property type="match status" value="1"/>
</dbReference>
<dbReference type="InterPro" id="IPR000471">
    <property type="entry name" value="Interferon_alpha/beta/delta"/>
</dbReference>
<evidence type="ECO:0000256" key="9">
    <source>
        <dbReference type="ARBA" id="ARBA00030373"/>
    </source>
</evidence>
<evidence type="ECO:0000256" key="6">
    <source>
        <dbReference type="ARBA" id="ARBA00022720"/>
    </source>
</evidence>
<dbReference type="FunFam" id="1.20.1250.10:FF:000001">
    <property type="entry name" value="Interferon alpha"/>
    <property type="match status" value="1"/>
</dbReference>
<evidence type="ECO:0000256" key="1">
    <source>
        <dbReference type="ARBA" id="ARBA00004613"/>
    </source>
</evidence>
<dbReference type="GO" id="GO:0005179">
    <property type="term" value="F:hormone activity"/>
    <property type="evidence" value="ECO:0007669"/>
    <property type="project" value="UniProtKB-KW"/>
</dbReference>
<evidence type="ECO:0000256" key="7">
    <source>
        <dbReference type="ARBA" id="ARBA00023118"/>
    </source>
</evidence>
<keyword evidence="14" id="KW-0472">Membrane</keyword>
<dbReference type="PROSITE" id="PS00252">
    <property type="entry name" value="INTERFERON_A_B_D"/>
    <property type="match status" value="1"/>
</dbReference>
<dbReference type="SUPFAM" id="SSF47266">
    <property type="entry name" value="4-helical cytokines"/>
    <property type="match status" value="2"/>
</dbReference>
<evidence type="ECO:0000313" key="15">
    <source>
        <dbReference type="EMBL" id="KAG5213494.1"/>
    </source>
</evidence>
<organism evidence="15 16">
    <name type="scientific">Ovis aries</name>
    <name type="common">Sheep</name>
    <dbReference type="NCBI Taxonomy" id="9940"/>
    <lineage>
        <taxon>Eukaryota</taxon>
        <taxon>Metazoa</taxon>
        <taxon>Chordata</taxon>
        <taxon>Craniata</taxon>
        <taxon>Vertebrata</taxon>
        <taxon>Euteleostomi</taxon>
        <taxon>Mammalia</taxon>
        <taxon>Eutheria</taxon>
        <taxon>Laurasiatheria</taxon>
        <taxon>Artiodactyla</taxon>
        <taxon>Ruminantia</taxon>
        <taxon>Pecora</taxon>
        <taxon>Bovidae</taxon>
        <taxon>Caprinae</taxon>
        <taxon>Ovis</taxon>
    </lineage>
</organism>
<evidence type="ECO:0000256" key="13">
    <source>
        <dbReference type="RuleBase" id="RU000436"/>
    </source>
</evidence>
<keyword evidence="4" id="KW-0964">Secreted</keyword>
<dbReference type="AlphaFoldDB" id="A0A836AJF9"/>
<evidence type="ECO:0000313" key="16">
    <source>
        <dbReference type="Proteomes" id="UP000664991"/>
    </source>
</evidence>
<keyword evidence="8" id="KW-1015">Disulfide bond</keyword>
<comment type="caution">
    <text evidence="15">The sequence shown here is derived from an EMBL/GenBank/DDBJ whole genome shotgun (WGS) entry which is preliminary data.</text>
</comment>
<keyword evidence="7 13" id="KW-0051">Antiviral defense</keyword>